<organism evidence="1 2">
    <name type="scientific">Sedimenticola selenatireducens</name>
    <dbReference type="NCBI Taxonomy" id="191960"/>
    <lineage>
        <taxon>Bacteria</taxon>
        <taxon>Pseudomonadati</taxon>
        <taxon>Pseudomonadota</taxon>
        <taxon>Gammaproteobacteria</taxon>
        <taxon>Chromatiales</taxon>
        <taxon>Sedimenticolaceae</taxon>
        <taxon>Sedimenticola</taxon>
    </lineage>
</organism>
<dbReference type="Proteomes" id="UP000235015">
    <property type="component" value="Unassembled WGS sequence"/>
</dbReference>
<proteinExistence type="predicted"/>
<dbReference type="RefSeq" id="WP_029132434.1">
    <property type="nucleotide sequence ID" value="NZ_CBDUFW010000051.1"/>
</dbReference>
<evidence type="ECO:0000313" key="1">
    <source>
        <dbReference type="EMBL" id="PLX63074.1"/>
    </source>
</evidence>
<evidence type="ECO:0000313" key="2">
    <source>
        <dbReference type="Proteomes" id="UP000235015"/>
    </source>
</evidence>
<name>A0A2N6D082_9GAMM</name>
<dbReference type="EMBL" id="PKUN01000002">
    <property type="protein sequence ID" value="PLX63074.1"/>
    <property type="molecule type" value="Genomic_DNA"/>
</dbReference>
<dbReference type="AlphaFoldDB" id="A0A2N6D082"/>
<protein>
    <recommendedName>
        <fullName evidence="3">YebG family protein</fullName>
    </recommendedName>
</protein>
<dbReference type="InterPro" id="IPR038627">
    <property type="entry name" value="YebG-like_sf"/>
</dbReference>
<dbReference type="Pfam" id="PF07130">
    <property type="entry name" value="YebG"/>
    <property type="match status" value="1"/>
</dbReference>
<gene>
    <name evidence="1" type="ORF">C0630_02625</name>
</gene>
<sequence>MAVIAMWKCDRDNSMFENRKEADAHDRMLELGEHFSRLLEQVIPEVDEHSAEEFGLVLARNKELIIQACKGRPEVMSDIELQDKKVTQLTASR</sequence>
<comment type="caution">
    <text evidence="1">The sequence shown here is derived from an EMBL/GenBank/DDBJ whole genome shotgun (WGS) entry which is preliminary data.</text>
</comment>
<reference evidence="1 2" key="1">
    <citation type="submission" date="2017-11" db="EMBL/GenBank/DDBJ databases">
        <title>Genome-resolved metagenomics identifies genetic mobility, metabolic interactions, and unexpected diversity in perchlorate-reducing communities.</title>
        <authorList>
            <person name="Barnum T.P."/>
            <person name="Figueroa I.A."/>
            <person name="Carlstrom C.I."/>
            <person name="Lucas L.N."/>
            <person name="Engelbrektson A.L."/>
            <person name="Coates J.D."/>
        </authorList>
    </citation>
    <scope>NUCLEOTIDE SEQUENCE [LARGE SCALE GENOMIC DNA]</scope>
    <source>
        <strain evidence="1">BM301</strain>
    </source>
</reference>
<dbReference type="Gene3D" id="1.10.10.710">
    <property type="entry name" value="PSPTO_1197 like"/>
    <property type="match status" value="1"/>
</dbReference>
<dbReference type="STRING" id="1111735.GCA_000428045_02794"/>
<dbReference type="InterPro" id="IPR009813">
    <property type="entry name" value="Uncharacterised_YebG"/>
</dbReference>
<evidence type="ECO:0008006" key="3">
    <source>
        <dbReference type="Google" id="ProtNLM"/>
    </source>
</evidence>
<accession>A0A2N6D082</accession>